<gene>
    <name evidence="1" type="ORF">F5983_06915</name>
</gene>
<dbReference type="SUPFAM" id="SSF52540">
    <property type="entry name" value="P-loop containing nucleoside triphosphate hydrolases"/>
    <property type="match status" value="1"/>
</dbReference>
<evidence type="ECO:0000313" key="2">
    <source>
        <dbReference type="Proteomes" id="UP000326907"/>
    </source>
</evidence>
<comment type="caution">
    <text evidence="1">The sequence shown here is derived from an EMBL/GenBank/DDBJ whole genome shotgun (WGS) entry which is preliminary data.</text>
</comment>
<dbReference type="InterPro" id="IPR011990">
    <property type="entry name" value="TPR-like_helical_dom_sf"/>
</dbReference>
<dbReference type="InterPro" id="IPR027417">
    <property type="entry name" value="P-loop_NTPase"/>
</dbReference>
<dbReference type="PANTHER" id="PTHR47691:SF3">
    <property type="entry name" value="HTH-TYPE TRANSCRIPTIONAL REGULATOR RV0890C-RELATED"/>
    <property type="match status" value="1"/>
</dbReference>
<protein>
    <submittedName>
        <fullName evidence="1">Tetratricopeptide repeat protein</fullName>
    </submittedName>
</protein>
<dbReference type="Gene3D" id="1.25.40.10">
    <property type="entry name" value="Tetratricopeptide repeat domain"/>
    <property type="match status" value="1"/>
</dbReference>
<reference evidence="1 2" key="1">
    <citation type="submission" date="2019-09" db="EMBL/GenBank/DDBJ databases">
        <authorList>
            <person name="Liu P."/>
        </authorList>
    </citation>
    <scope>NUCLEOTIDE SEQUENCE [LARGE SCALE GENOMIC DNA]</scope>
    <source>
        <strain evidence="1 2">TRM68085</strain>
    </source>
</reference>
<dbReference type="Gene3D" id="3.40.50.300">
    <property type="entry name" value="P-loop containing nucleotide triphosphate hydrolases"/>
    <property type="match status" value="1"/>
</dbReference>
<dbReference type="EMBL" id="VYUA01000004">
    <property type="protein sequence ID" value="KAB2593447.1"/>
    <property type="molecule type" value="Genomic_DNA"/>
</dbReference>
<dbReference type="PRINTS" id="PR00364">
    <property type="entry name" value="DISEASERSIST"/>
</dbReference>
<organism evidence="1 2">
    <name type="scientific">Streptomyces arboris</name>
    <dbReference type="NCBI Taxonomy" id="2600619"/>
    <lineage>
        <taxon>Bacteria</taxon>
        <taxon>Bacillati</taxon>
        <taxon>Actinomycetota</taxon>
        <taxon>Actinomycetes</taxon>
        <taxon>Kitasatosporales</taxon>
        <taxon>Streptomycetaceae</taxon>
        <taxon>Streptomyces</taxon>
    </lineage>
</organism>
<dbReference type="Proteomes" id="UP000326907">
    <property type="component" value="Unassembled WGS sequence"/>
</dbReference>
<proteinExistence type="predicted"/>
<name>A0A5N5ERJ9_9ACTN</name>
<dbReference type="PANTHER" id="PTHR47691">
    <property type="entry name" value="REGULATOR-RELATED"/>
    <property type="match status" value="1"/>
</dbReference>
<dbReference type="AlphaFoldDB" id="A0A5N5ERJ9"/>
<keyword evidence="2" id="KW-1185">Reference proteome</keyword>
<accession>A0A5N5ERJ9</accession>
<sequence>MHGGITYTVRQAPPTGVRVTPDEIPPLTVRFINRTENLADLDGWLAPREHGAGVGFAVLHGPPGVGKTALVTRWAEQGRERFTGGQIYVDFARLRGEAAGADASEAARCCLRSLGVDDTYIPGSFADRVRLLRSLTADRRLLIFLDNVSDPGQAAALIPKGKGSFLVVAGGGGLGELALDGARLMAVEPLDRDSALELLADRCGAEKVAADPASAERLVELCGGLPVALHVVAGRLVARPRLTLAALAEELAAEPRRLAGMSLGKERSVAAAFDLVYRELAPEPARLYRLMGWHPGATFDAGVAAVAAGLDPRRTAEALEALTGASLLEETPDGRFRFHDLVRLHAGDRATEEEGPAERPALLRRVTLHYLALTALADRAIRLDRLRIADLDQLLSTVPDPFAAPDAPRPVDWLEAEHRNILGVLRAAAREEALQTEVWQLAEAFTVLFLHHRHLGDWRESLELGAAAAAEALVPAAEARLRSLLSRPLMDLGEYDAARRELDTAQACAEISGDLVVRASVQEFSGRYWDRTDPVRAMEAYRSALDLNTAADEGRGAAIAAYFLGCAQDAAGSPREALDTLHGAHDQLLARKDLRMAARVRVAVGIAHDHLGETDEAVRALREGAAALRDQEATHYEAQALVALAGIQERAQGDLREARTHLERALEIYEAGGSPRAAELRERLAGGDATG</sequence>
<dbReference type="SUPFAM" id="SSF48452">
    <property type="entry name" value="TPR-like"/>
    <property type="match status" value="1"/>
</dbReference>
<evidence type="ECO:0000313" key="1">
    <source>
        <dbReference type="EMBL" id="KAB2593447.1"/>
    </source>
</evidence>